<sequence length="179" mass="19232">MRRLATALLISTGLLAACAAPAPTPSRGAGSLGARMTTMDELVEWIDDTAGECAEVKARGIDELRGFVGPDIAARFEPYVAEWATCRVSPEFPVVGLILFSGDEQRKLQESWHAAMAEGEIADGPTFAFGNGFAVSQGFLGTSKLGLFYFRCDYLDPKVHQVPSDVEGCVFANPEHGHH</sequence>
<evidence type="ECO:0000256" key="1">
    <source>
        <dbReference type="SAM" id="SignalP"/>
    </source>
</evidence>
<evidence type="ECO:0008006" key="4">
    <source>
        <dbReference type="Google" id="ProtNLM"/>
    </source>
</evidence>
<dbReference type="EMBL" id="JACHJQ010000002">
    <property type="protein sequence ID" value="MBB4905536.1"/>
    <property type="molecule type" value="Genomic_DNA"/>
</dbReference>
<reference evidence="2 3" key="1">
    <citation type="submission" date="2020-08" db="EMBL/GenBank/DDBJ databases">
        <title>Genomic Encyclopedia of Type Strains, Phase III (KMG-III): the genomes of soil and plant-associated and newly described type strains.</title>
        <authorList>
            <person name="Whitman W."/>
        </authorList>
    </citation>
    <scope>NUCLEOTIDE SEQUENCE [LARGE SCALE GENOMIC DNA]</scope>
    <source>
        <strain evidence="2 3">CECT 8960</strain>
    </source>
</reference>
<dbReference type="PROSITE" id="PS51257">
    <property type="entry name" value="PROKAR_LIPOPROTEIN"/>
    <property type="match status" value="1"/>
</dbReference>
<keyword evidence="3" id="KW-1185">Reference proteome</keyword>
<name>A0A7W7VCW2_9PSEU</name>
<feature type="signal peptide" evidence="1">
    <location>
        <begin position="1"/>
        <end position="19"/>
    </location>
</feature>
<evidence type="ECO:0000313" key="2">
    <source>
        <dbReference type="EMBL" id="MBB4905536.1"/>
    </source>
</evidence>
<comment type="caution">
    <text evidence="2">The sequence shown here is derived from an EMBL/GenBank/DDBJ whole genome shotgun (WGS) entry which is preliminary data.</text>
</comment>
<dbReference type="RefSeq" id="WP_184809750.1">
    <property type="nucleotide sequence ID" value="NZ_JACHJQ010000002.1"/>
</dbReference>
<evidence type="ECO:0000313" key="3">
    <source>
        <dbReference type="Proteomes" id="UP000520767"/>
    </source>
</evidence>
<keyword evidence="1" id="KW-0732">Signal</keyword>
<protein>
    <recommendedName>
        <fullName evidence="4">LppA-like lipoprotein</fullName>
    </recommendedName>
</protein>
<gene>
    <name evidence="2" type="ORF">FHR82_001753</name>
</gene>
<accession>A0A7W7VCW2</accession>
<proteinExistence type="predicted"/>
<dbReference type="AlphaFoldDB" id="A0A7W7VCW2"/>
<dbReference type="Proteomes" id="UP000520767">
    <property type="component" value="Unassembled WGS sequence"/>
</dbReference>
<organism evidence="2 3">
    <name type="scientific">Actinophytocola algeriensis</name>
    <dbReference type="NCBI Taxonomy" id="1768010"/>
    <lineage>
        <taxon>Bacteria</taxon>
        <taxon>Bacillati</taxon>
        <taxon>Actinomycetota</taxon>
        <taxon>Actinomycetes</taxon>
        <taxon>Pseudonocardiales</taxon>
        <taxon>Pseudonocardiaceae</taxon>
    </lineage>
</organism>
<feature type="chain" id="PRO_5031512149" description="LppA-like lipoprotein" evidence="1">
    <location>
        <begin position="20"/>
        <end position="179"/>
    </location>
</feature>